<keyword evidence="9" id="KW-1185">Reference proteome</keyword>
<feature type="non-terminal residue" evidence="8">
    <location>
        <position position="273"/>
    </location>
</feature>
<keyword evidence="2" id="KW-0677">Repeat</keyword>
<dbReference type="SUPFAM" id="SSF57535">
    <property type="entry name" value="Complement control module/SCR domain"/>
    <property type="match status" value="2"/>
</dbReference>
<evidence type="ECO:0000256" key="1">
    <source>
        <dbReference type="ARBA" id="ARBA00022659"/>
    </source>
</evidence>
<sequence>PCVHQNIRNGRVHYSTDNPEQGTARNVSCNVGYRATEIEDSVCDVGSWTTALPECVESPCPPLVNRPDNLAVTYSEENDGSHYPHSTKATFHCVEEGFVLEDVNEDQLTCRRGEWRGPSTYPRCTIAKCLAVSSVDYLTIFYDGASSSENEFDPDTELEVSCRDGLFPDRTESSIVETDSGPLAFQGVQAQIVISRKSYSNSSHVLWIIAFVVAKNRRAYQGTDAFVNSGADLAVNGLTVENGRCSQTQATNQWWFVDLGADFTVREIQIYHL</sequence>
<proteinExistence type="predicted"/>
<dbReference type="CDD" id="cd00033">
    <property type="entry name" value="CCP"/>
    <property type="match status" value="1"/>
</dbReference>
<keyword evidence="1 5" id="KW-0768">Sushi</keyword>
<dbReference type="InterPro" id="IPR008979">
    <property type="entry name" value="Galactose-bd-like_sf"/>
</dbReference>
<evidence type="ECO:0000256" key="4">
    <source>
        <dbReference type="ARBA" id="ARBA00023180"/>
    </source>
</evidence>
<dbReference type="SUPFAM" id="SSF49785">
    <property type="entry name" value="Galactose-binding domain-like"/>
    <property type="match status" value="1"/>
</dbReference>
<comment type="caution">
    <text evidence="8">The sequence shown here is derived from an EMBL/GenBank/DDBJ whole genome shotgun (WGS) entry which is preliminary data.</text>
</comment>
<evidence type="ECO:0000259" key="7">
    <source>
        <dbReference type="PROSITE" id="PS50923"/>
    </source>
</evidence>
<dbReference type="InterPro" id="IPR035976">
    <property type="entry name" value="Sushi/SCR/CCP_sf"/>
</dbReference>
<gene>
    <name evidence="8" type="ORF">BSL78_28393</name>
</gene>
<dbReference type="Gene3D" id="2.60.120.260">
    <property type="entry name" value="Galactose-binding domain-like"/>
    <property type="match status" value="1"/>
</dbReference>
<dbReference type="InterPro" id="IPR050350">
    <property type="entry name" value="Compl-Cell_Adhes-Reg"/>
</dbReference>
<dbReference type="AlphaFoldDB" id="A0A2G8JGA1"/>
<dbReference type="OrthoDB" id="8961654at2759"/>
<protein>
    <submittedName>
        <fullName evidence="8">Putative complement factor H</fullName>
    </submittedName>
</protein>
<dbReference type="InterPro" id="IPR000436">
    <property type="entry name" value="Sushi_SCR_CCP_dom"/>
</dbReference>
<feature type="region of interest" description="Disordered" evidence="6">
    <location>
        <begin position="1"/>
        <end position="20"/>
    </location>
</feature>
<evidence type="ECO:0000256" key="3">
    <source>
        <dbReference type="ARBA" id="ARBA00023157"/>
    </source>
</evidence>
<keyword evidence="3" id="KW-1015">Disulfide bond</keyword>
<evidence type="ECO:0000313" key="9">
    <source>
        <dbReference type="Proteomes" id="UP000230750"/>
    </source>
</evidence>
<feature type="domain" description="Sushi" evidence="7">
    <location>
        <begin position="1"/>
        <end position="57"/>
    </location>
</feature>
<keyword evidence="4" id="KW-0325">Glycoprotein</keyword>
<organism evidence="8 9">
    <name type="scientific">Stichopus japonicus</name>
    <name type="common">Sea cucumber</name>
    <dbReference type="NCBI Taxonomy" id="307972"/>
    <lineage>
        <taxon>Eukaryota</taxon>
        <taxon>Metazoa</taxon>
        <taxon>Echinodermata</taxon>
        <taxon>Eleutherozoa</taxon>
        <taxon>Echinozoa</taxon>
        <taxon>Holothuroidea</taxon>
        <taxon>Aspidochirotacea</taxon>
        <taxon>Aspidochirotida</taxon>
        <taxon>Stichopodidae</taxon>
        <taxon>Apostichopus</taxon>
    </lineage>
</organism>
<comment type="caution">
    <text evidence="5">Lacks conserved residue(s) required for the propagation of feature annotation.</text>
</comment>
<dbReference type="Gene3D" id="2.10.70.10">
    <property type="entry name" value="Complement Module, domain 1"/>
    <property type="match status" value="2"/>
</dbReference>
<feature type="domain" description="Sushi" evidence="7">
    <location>
        <begin position="58"/>
        <end position="126"/>
    </location>
</feature>
<dbReference type="Proteomes" id="UP000230750">
    <property type="component" value="Unassembled WGS sequence"/>
</dbReference>
<name>A0A2G8JGA1_STIJA</name>
<evidence type="ECO:0000256" key="2">
    <source>
        <dbReference type="ARBA" id="ARBA00022737"/>
    </source>
</evidence>
<evidence type="ECO:0000313" key="8">
    <source>
        <dbReference type="EMBL" id="PIK34781.1"/>
    </source>
</evidence>
<dbReference type="EMBL" id="MRZV01002079">
    <property type="protein sequence ID" value="PIK34781.1"/>
    <property type="molecule type" value="Genomic_DNA"/>
</dbReference>
<dbReference type="Pfam" id="PF00084">
    <property type="entry name" value="Sushi"/>
    <property type="match status" value="1"/>
</dbReference>
<evidence type="ECO:0000256" key="5">
    <source>
        <dbReference type="PROSITE-ProRule" id="PRU00302"/>
    </source>
</evidence>
<dbReference type="SMART" id="SM00032">
    <property type="entry name" value="CCP"/>
    <property type="match status" value="2"/>
</dbReference>
<dbReference type="PANTHER" id="PTHR19325">
    <property type="entry name" value="COMPLEMENT COMPONENT-RELATED SUSHI DOMAIN-CONTAINING"/>
    <property type="match status" value="1"/>
</dbReference>
<feature type="non-terminal residue" evidence="8">
    <location>
        <position position="1"/>
    </location>
</feature>
<evidence type="ECO:0000256" key="6">
    <source>
        <dbReference type="SAM" id="MobiDB-lite"/>
    </source>
</evidence>
<reference evidence="8 9" key="1">
    <citation type="journal article" date="2017" name="PLoS Biol.">
        <title>The sea cucumber genome provides insights into morphological evolution and visceral regeneration.</title>
        <authorList>
            <person name="Zhang X."/>
            <person name="Sun L."/>
            <person name="Yuan J."/>
            <person name="Sun Y."/>
            <person name="Gao Y."/>
            <person name="Zhang L."/>
            <person name="Li S."/>
            <person name="Dai H."/>
            <person name="Hamel J.F."/>
            <person name="Liu C."/>
            <person name="Yu Y."/>
            <person name="Liu S."/>
            <person name="Lin W."/>
            <person name="Guo K."/>
            <person name="Jin S."/>
            <person name="Xu P."/>
            <person name="Storey K.B."/>
            <person name="Huan P."/>
            <person name="Zhang T."/>
            <person name="Zhou Y."/>
            <person name="Zhang J."/>
            <person name="Lin C."/>
            <person name="Li X."/>
            <person name="Xing L."/>
            <person name="Huo D."/>
            <person name="Sun M."/>
            <person name="Wang L."/>
            <person name="Mercier A."/>
            <person name="Li F."/>
            <person name="Yang H."/>
            <person name="Xiang J."/>
        </authorList>
    </citation>
    <scope>NUCLEOTIDE SEQUENCE [LARGE SCALE GENOMIC DNA]</scope>
    <source>
        <strain evidence="8">Shaxun</strain>
        <tissue evidence="8">Muscle</tissue>
    </source>
</reference>
<dbReference type="PANTHER" id="PTHR19325:SF575">
    <property type="entry name" value="LOCOMOTION-RELATED PROTEIN HIKARU GENKI"/>
    <property type="match status" value="1"/>
</dbReference>
<dbReference type="PROSITE" id="PS50923">
    <property type="entry name" value="SUSHI"/>
    <property type="match status" value="2"/>
</dbReference>
<accession>A0A2G8JGA1</accession>